<dbReference type="SUPFAM" id="SSF64356">
    <property type="entry name" value="SNARE-like"/>
    <property type="match status" value="1"/>
</dbReference>
<dbReference type="Gene3D" id="3.30.450.50">
    <property type="entry name" value="Longin domain"/>
    <property type="match status" value="1"/>
</dbReference>
<dbReference type="InterPro" id="IPR010908">
    <property type="entry name" value="Longin_dom"/>
</dbReference>
<evidence type="ECO:0000259" key="10">
    <source>
        <dbReference type="PROSITE" id="PS50892"/>
    </source>
</evidence>
<keyword evidence="3" id="KW-0812">Transmembrane</keyword>
<comment type="similarity">
    <text evidence="1">Belongs to the synaptobrevin family.</text>
</comment>
<dbReference type="InterPro" id="IPR001388">
    <property type="entry name" value="Synaptobrevin-like"/>
</dbReference>
<dbReference type="GO" id="GO:0012505">
    <property type="term" value="C:endomembrane system"/>
    <property type="evidence" value="ECO:0007669"/>
    <property type="project" value="UniProtKB-SubCell"/>
</dbReference>
<dbReference type="GO" id="GO:0016192">
    <property type="term" value="P:vesicle-mediated transport"/>
    <property type="evidence" value="ECO:0007669"/>
    <property type="project" value="InterPro"/>
</dbReference>
<evidence type="ECO:0000256" key="4">
    <source>
        <dbReference type="ARBA" id="ARBA00022927"/>
    </source>
</evidence>
<dbReference type="PROSITE" id="PS50892">
    <property type="entry name" value="V_SNARE"/>
    <property type="match status" value="1"/>
</dbReference>
<reference evidence="11 12" key="1">
    <citation type="journal article" date="2018" name="BMC Genomics">
        <title>The genome of Naegleria lovaniensis, the basis for a comparative approach to unravel pathogenicity factors of the human pathogenic amoeba N. fowleri.</title>
        <authorList>
            <person name="Liechti N."/>
            <person name="Schurch N."/>
            <person name="Bruggmann R."/>
            <person name="Wittwer M."/>
        </authorList>
    </citation>
    <scope>NUCLEOTIDE SEQUENCE [LARGE SCALE GENOMIC DNA]</scope>
    <source>
        <strain evidence="11 12">ATCC 30569</strain>
    </source>
</reference>
<evidence type="ECO:0000256" key="2">
    <source>
        <dbReference type="ARBA" id="ARBA00022448"/>
    </source>
</evidence>
<dbReference type="InterPro" id="IPR051097">
    <property type="entry name" value="Synaptobrevin-like_transport"/>
</dbReference>
<keyword evidence="5" id="KW-1133">Transmembrane helix</keyword>
<comment type="subcellular location">
    <subcellularLocation>
        <location evidence="7">Endomembrane system</location>
        <topology evidence="7">Single-pass type IV membrane protein</topology>
    </subcellularLocation>
</comment>
<dbReference type="AlphaFoldDB" id="A0AA88GL55"/>
<organism evidence="11 12">
    <name type="scientific">Naegleria lovaniensis</name>
    <name type="common">Amoeba</name>
    <dbReference type="NCBI Taxonomy" id="51637"/>
    <lineage>
        <taxon>Eukaryota</taxon>
        <taxon>Discoba</taxon>
        <taxon>Heterolobosea</taxon>
        <taxon>Tetramitia</taxon>
        <taxon>Eutetramitia</taxon>
        <taxon>Vahlkampfiidae</taxon>
        <taxon>Naegleria</taxon>
    </lineage>
</organism>
<feature type="domain" description="V-SNARE coiled-coil homology" evidence="10">
    <location>
        <begin position="135"/>
        <end position="195"/>
    </location>
</feature>
<dbReference type="Proteomes" id="UP000816034">
    <property type="component" value="Unassembled WGS sequence"/>
</dbReference>
<dbReference type="SUPFAM" id="SSF58038">
    <property type="entry name" value="SNARE fusion complex"/>
    <property type="match status" value="1"/>
</dbReference>
<dbReference type="PANTHER" id="PTHR21136">
    <property type="entry name" value="SNARE PROTEINS"/>
    <property type="match status" value="1"/>
</dbReference>
<evidence type="ECO:0000313" key="12">
    <source>
        <dbReference type="Proteomes" id="UP000816034"/>
    </source>
</evidence>
<dbReference type="InterPro" id="IPR011012">
    <property type="entry name" value="Longin-like_dom_sf"/>
</dbReference>
<keyword evidence="6" id="KW-0472">Membrane</keyword>
<keyword evidence="2" id="KW-0813">Transport</keyword>
<evidence type="ECO:0000256" key="5">
    <source>
        <dbReference type="ARBA" id="ARBA00022989"/>
    </source>
</evidence>
<dbReference type="PRINTS" id="PR00219">
    <property type="entry name" value="SYNAPTOBREVN"/>
</dbReference>
<name>A0AA88GL55_NAELO</name>
<proteinExistence type="inferred from homology"/>
<evidence type="ECO:0000256" key="1">
    <source>
        <dbReference type="ARBA" id="ARBA00008025"/>
    </source>
</evidence>
<gene>
    <name evidence="11" type="ORF">C9374_007551</name>
</gene>
<dbReference type="InterPro" id="IPR042855">
    <property type="entry name" value="V_SNARE_CC"/>
</dbReference>
<dbReference type="GeneID" id="68100005"/>
<evidence type="ECO:0000256" key="7">
    <source>
        <dbReference type="ARBA" id="ARBA00046280"/>
    </source>
</evidence>
<evidence type="ECO:0000256" key="8">
    <source>
        <dbReference type="PROSITE-ProRule" id="PRU00290"/>
    </source>
</evidence>
<evidence type="ECO:0000259" key="9">
    <source>
        <dbReference type="PROSITE" id="PS50859"/>
    </source>
</evidence>
<dbReference type="GO" id="GO:0015031">
    <property type="term" value="P:protein transport"/>
    <property type="evidence" value="ECO:0007669"/>
    <property type="project" value="UniProtKB-KW"/>
</dbReference>
<dbReference type="GO" id="GO:0016020">
    <property type="term" value="C:membrane"/>
    <property type="evidence" value="ECO:0007669"/>
    <property type="project" value="InterPro"/>
</dbReference>
<evidence type="ECO:0000256" key="3">
    <source>
        <dbReference type="ARBA" id="ARBA00022692"/>
    </source>
</evidence>
<evidence type="ECO:0000256" key="6">
    <source>
        <dbReference type="ARBA" id="ARBA00023136"/>
    </source>
</evidence>
<accession>A0AA88GL55</accession>
<feature type="domain" description="Longin" evidence="9">
    <location>
        <begin position="34"/>
        <end position="105"/>
    </location>
</feature>
<comment type="caution">
    <text evidence="11">The sequence shown here is derived from an EMBL/GenBank/DDBJ whole genome shotgun (WGS) entry which is preliminary data.</text>
</comment>
<keyword evidence="8" id="KW-0175">Coiled coil</keyword>
<dbReference type="PROSITE" id="PS50859">
    <property type="entry name" value="LONGIN"/>
    <property type="match status" value="1"/>
</dbReference>
<dbReference type="RefSeq" id="XP_044546674.1">
    <property type="nucleotide sequence ID" value="XM_044697529.1"/>
</dbReference>
<dbReference type="Gene3D" id="1.20.5.110">
    <property type="match status" value="1"/>
</dbReference>
<evidence type="ECO:0000313" key="11">
    <source>
        <dbReference type="EMBL" id="KAG2379412.1"/>
    </source>
</evidence>
<keyword evidence="12" id="KW-1185">Reference proteome</keyword>
<dbReference type="CDD" id="cd15843">
    <property type="entry name" value="R-SNARE"/>
    <property type="match status" value="1"/>
</dbReference>
<dbReference type="EMBL" id="PYSW02000029">
    <property type="protein sequence ID" value="KAG2379412.1"/>
    <property type="molecule type" value="Genomic_DNA"/>
</dbReference>
<dbReference type="GO" id="GO:0005737">
    <property type="term" value="C:cytoplasm"/>
    <property type="evidence" value="ECO:0007669"/>
    <property type="project" value="UniProtKB-ARBA"/>
</dbReference>
<protein>
    <submittedName>
        <fullName evidence="11">Uncharacterized protein</fullName>
    </submittedName>
</protein>
<dbReference type="PANTHER" id="PTHR21136:SF168">
    <property type="entry name" value="VESICLE-ASSOCIATED MEMBRANE PROTEIN 9"/>
    <property type="match status" value="1"/>
</dbReference>
<dbReference type="Pfam" id="PF00957">
    <property type="entry name" value="Synaptobrevin"/>
    <property type="match status" value="1"/>
</dbReference>
<sequence length="200" mass="22476">MSLLYAAIYQFPGDPLNVGKETGALLIGEGPHSSELSSVVSKKLLPLCLYSSSSDFGSDQKKTISHGPIQFMYVVSRKIIYVVAAEKSVKQRILSQFLQVFEEKYSCISDRKIAIQKFIMACLKQYNDDPSGMDKIAQLEDKVETIKDSMMENIDKVLKRGERLEKLHGDADDLEDISAEFKKDTRSVKRRTIANSCIVL</sequence>
<keyword evidence="4" id="KW-0653">Protein transport</keyword>